<dbReference type="Gene3D" id="3.30.70.120">
    <property type="match status" value="1"/>
</dbReference>
<evidence type="ECO:0000313" key="2">
    <source>
        <dbReference type="EMBL" id="NKF21632.1"/>
    </source>
</evidence>
<dbReference type="PANTHER" id="PTHR23419">
    <property type="entry name" value="DIVALENT CATION TOLERANCE CUTA-RELATED"/>
    <property type="match status" value="1"/>
</dbReference>
<comment type="similarity">
    <text evidence="1">Belongs to the CutA family.</text>
</comment>
<proteinExistence type="inferred from homology"/>
<dbReference type="GO" id="GO:0010038">
    <property type="term" value="P:response to metal ion"/>
    <property type="evidence" value="ECO:0007669"/>
    <property type="project" value="InterPro"/>
</dbReference>
<name>A0A969W6S0_9GAMM</name>
<evidence type="ECO:0000313" key="3">
    <source>
        <dbReference type="Proteomes" id="UP000653472"/>
    </source>
</evidence>
<dbReference type="GO" id="GO:0005507">
    <property type="term" value="F:copper ion binding"/>
    <property type="evidence" value="ECO:0007669"/>
    <property type="project" value="TreeGrafter"/>
</dbReference>
<dbReference type="InterPro" id="IPR011322">
    <property type="entry name" value="N-reg_PII-like_a/b"/>
</dbReference>
<sequence length="106" mass="11657">MSVSSAAISFVSCPPAQAEPIARALVERRLAACVSVLPKLQSIYRWQGEIESAEESLLLIKHPAEGFFALRDAVLELHPYELPEIVAVNVGEAHTPYLDWILASCR</sequence>
<reference evidence="2" key="1">
    <citation type="submission" date="2020-03" db="EMBL/GenBank/DDBJ databases">
        <title>Solimonas marina sp. nov., isolated from deep seawater of the Pacific Ocean.</title>
        <authorList>
            <person name="Liu X."/>
            <person name="Lai Q."/>
            <person name="Sun F."/>
            <person name="Gai Y."/>
            <person name="Li G."/>
            <person name="Shao Z."/>
        </authorList>
    </citation>
    <scope>NUCLEOTIDE SEQUENCE</scope>
    <source>
        <strain evidence="2">C16B3</strain>
    </source>
</reference>
<dbReference type="InterPro" id="IPR015867">
    <property type="entry name" value="N-reg_PII/ATP_PRibTrfase_C"/>
</dbReference>
<comment type="caution">
    <text evidence="2">The sequence shown here is derived from an EMBL/GenBank/DDBJ whole genome shotgun (WGS) entry which is preliminary data.</text>
</comment>
<dbReference type="PANTHER" id="PTHR23419:SF8">
    <property type="entry name" value="FI09726P"/>
    <property type="match status" value="1"/>
</dbReference>
<keyword evidence="3" id="KW-1185">Reference proteome</keyword>
<dbReference type="InterPro" id="IPR004323">
    <property type="entry name" value="Ion_tolerance_CutA"/>
</dbReference>
<dbReference type="Proteomes" id="UP000653472">
    <property type="component" value="Unassembled WGS sequence"/>
</dbReference>
<accession>A0A969W6S0</accession>
<evidence type="ECO:0000256" key="1">
    <source>
        <dbReference type="ARBA" id="ARBA00010169"/>
    </source>
</evidence>
<dbReference type="SUPFAM" id="SSF54913">
    <property type="entry name" value="GlnB-like"/>
    <property type="match status" value="1"/>
</dbReference>
<gene>
    <name evidence="2" type="ORF">G7Y82_04835</name>
</gene>
<protein>
    <submittedName>
        <fullName evidence="2">Divalent-cation tolerance protein CutA</fullName>
    </submittedName>
</protein>
<dbReference type="RefSeq" id="WP_168146879.1">
    <property type="nucleotide sequence ID" value="NZ_JAAVXB010000002.1"/>
</dbReference>
<organism evidence="2 3">
    <name type="scientific">Solimonas marina</name>
    <dbReference type="NCBI Taxonomy" id="2714601"/>
    <lineage>
        <taxon>Bacteria</taxon>
        <taxon>Pseudomonadati</taxon>
        <taxon>Pseudomonadota</taxon>
        <taxon>Gammaproteobacteria</taxon>
        <taxon>Nevskiales</taxon>
        <taxon>Nevskiaceae</taxon>
        <taxon>Solimonas</taxon>
    </lineage>
</organism>
<dbReference type="AlphaFoldDB" id="A0A969W6S0"/>
<dbReference type="EMBL" id="JAAVXB010000002">
    <property type="protein sequence ID" value="NKF21632.1"/>
    <property type="molecule type" value="Genomic_DNA"/>
</dbReference>
<dbReference type="Pfam" id="PF03091">
    <property type="entry name" value="CutA1"/>
    <property type="match status" value="1"/>
</dbReference>